<dbReference type="Gene3D" id="1.20.120.550">
    <property type="entry name" value="Membrane associated eicosanoid/glutathione metabolism-like domain"/>
    <property type="match status" value="1"/>
</dbReference>
<feature type="transmembrane region" description="Helical" evidence="5">
    <location>
        <begin position="119"/>
        <end position="139"/>
    </location>
</feature>
<dbReference type="OrthoDB" id="5516290at2"/>
<keyword evidence="7" id="KW-1185">Reference proteome</keyword>
<accession>A0A447IE25</accession>
<dbReference type="Pfam" id="PF01124">
    <property type="entry name" value="MAPEG"/>
    <property type="match status" value="1"/>
</dbReference>
<evidence type="ECO:0000313" key="7">
    <source>
        <dbReference type="Proteomes" id="UP000268844"/>
    </source>
</evidence>
<proteinExistence type="predicted"/>
<dbReference type="GO" id="GO:0016020">
    <property type="term" value="C:membrane"/>
    <property type="evidence" value="ECO:0007669"/>
    <property type="project" value="UniProtKB-SubCell"/>
</dbReference>
<dbReference type="SUPFAM" id="SSF161084">
    <property type="entry name" value="MAPEG domain-like"/>
    <property type="match status" value="1"/>
</dbReference>
<gene>
    <name evidence="6" type="ORF">DEVEQU_02825</name>
</gene>
<organism evidence="6 7">
    <name type="scientific">Devosia equisanguinis</name>
    <dbReference type="NCBI Taxonomy" id="2490941"/>
    <lineage>
        <taxon>Bacteria</taxon>
        <taxon>Pseudomonadati</taxon>
        <taxon>Pseudomonadota</taxon>
        <taxon>Alphaproteobacteria</taxon>
        <taxon>Hyphomicrobiales</taxon>
        <taxon>Devosiaceae</taxon>
        <taxon>Devosia</taxon>
    </lineage>
</organism>
<dbReference type="RefSeq" id="WP_126151219.1">
    <property type="nucleotide sequence ID" value="NZ_JBHTMH010000001.1"/>
</dbReference>
<dbReference type="EMBL" id="UZWD01000035">
    <property type="protein sequence ID" value="VDS05682.1"/>
    <property type="molecule type" value="Genomic_DNA"/>
</dbReference>
<dbReference type="InterPro" id="IPR023352">
    <property type="entry name" value="MAPEG-like_dom_sf"/>
</dbReference>
<comment type="subcellular location">
    <subcellularLocation>
        <location evidence="1">Membrane</location>
    </subcellularLocation>
</comment>
<evidence type="ECO:0000256" key="2">
    <source>
        <dbReference type="ARBA" id="ARBA00022692"/>
    </source>
</evidence>
<sequence length="144" mass="16122">MTLTIKLIILAMAAQVFLSMGILVLLGRERVPRIMSGEIPVATIAVERDAYPLKARLLSNNFDNQFQLPVLFYVGAILSLYAAPGWPEAGLAWLFVASRYIHAYIHVTHNRVTQRFMAYVAGLAILALFWLWLVVRLVILAPSV</sequence>
<reference evidence="6 7" key="1">
    <citation type="submission" date="2018-12" db="EMBL/GenBank/DDBJ databases">
        <authorList>
            <person name="Criscuolo A."/>
        </authorList>
    </citation>
    <scope>NUCLEOTIDE SEQUENCE [LARGE SCALE GENOMIC DNA]</scope>
    <source>
        <strain evidence="6">ACIP1116281</strain>
    </source>
</reference>
<evidence type="ECO:0000256" key="1">
    <source>
        <dbReference type="ARBA" id="ARBA00004370"/>
    </source>
</evidence>
<dbReference type="InterPro" id="IPR001129">
    <property type="entry name" value="Membr-assoc_MAPEG"/>
</dbReference>
<feature type="transmembrane region" description="Helical" evidence="5">
    <location>
        <begin position="6"/>
        <end position="26"/>
    </location>
</feature>
<evidence type="ECO:0000256" key="5">
    <source>
        <dbReference type="SAM" id="Phobius"/>
    </source>
</evidence>
<keyword evidence="3 5" id="KW-1133">Transmembrane helix</keyword>
<keyword evidence="2 5" id="KW-0812">Transmembrane</keyword>
<dbReference type="Proteomes" id="UP000268844">
    <property type="component" value="Unassembled WGS sequence"/>
</dbReference>
<evidence type="ECO:0000256" key="3">
    <source>
        <dbReference type="ARBA" id="ARBA00022989"/>
    </source>
</evidence>
<keyword evidence="4 5" id="KW-0472">Membrane</keyword>
<evidence type="ECO:0000313" key="6">
    <source>
        <dbReference type="EMBL" id="VDS05682.1"/>
    </source>
</evidence>
<name>A0A447IE25_9HYPH</name>
<dbReference type="AlphaFoldDB" id="A0A447IE25"/>
<protein>
    <submittedName>
        <fullName evidence="6">MAPEG family protein</fullName>
    </submittedName>
</protein>
<evidence type="ECO:0000256" key="4">
    <source>
        <dbReference type="ARBA" id="ARBA00023136"/>
    </source>
</evidence>